<dbReference type="PANTHER" id="PTHR34374:SF1">
    <property type="entry name" value="LARGE RIBOSOMAL RNA SUBUNIT ACCUMULATION PROTEIN YCED HOMOLOG 1, CHLOROPLASTIC"/>
    <property type="match status" value="1"/>
</dbReference>
<organism evidence="1 2">
    <name type="scientific">Roseburia zhanii</name>
    <dbReference type="NCBI Taxonomy" id="2763064"/>
    <lineage>
        <taxon>Bacteria</taxon>
        <taxon>Bacillati</taxon>
        <taxon>Bacillota</taxon>
        <taxon>Clostridia</taxon>
        <taxon>Lachnospirales</taxon>
        <taxon>Lachnospiraceae</taxon>
        <taxon>Roseburia</taxon>
    </lineage>
</organism>
<protein>
    <submittedName>
        <fullName evidence="1">DUF177 domain-containing protein</fullName>
    </submittedName>
</protein>
<dbReference type="EMBL" id="JACOPH010000002">
    <property type="protein sequence ID" value="MBC5713428.1"/>
    <property type="molecule type" value="Genomic_DNA"/>
</dbReference>
<gene>
    <name evidence="1" type="ORF">H8S17_04230</name>
</gene>
<reference evidence="1" key="1">
    <citation type="submission" date="2020-08" db="EMBL/GenBank/DDBJ databases">
        <title>Genome public.</title>
        <authorList>
            <person name="Liu C."/>
            <person name="Sun Q."/>
        </authorList>
    </citation>
    <scope>NUCLEOTIDE SEQUENCE</scope>
    <source>
        <strain evidence="1">BX1005</strain>
    </source>
</reference>
<keyword evidence="2" id="KW-1185">Reference proteome</keyword>
<dbReference type="Proteomes" id="UP000606720">
    <property type="component" value="Unassembled WGS sequence"/>
</dbReference>
<comment type="caution">
    <text evidence="1">The sequence shown here is derived from an EMBL/GenBank/DDBJ whole genome shotgun (WGS) entry which is preliminary data.</text>
</comment>
<dbReference type="RefSeq" id="WP_178050411.1">
    <property type="nucleotide sequence ID" value="NZ_JACOPH010000002.1"/>
</dbReference>
<proteinExistence type="predicted"/>
<evidence type="ECO:0000313" key="1">
    <source>
        <dbReference type="EMBL" id="MBC5713428.1"/>
    </source>
</evidence>
<evidence type="ECO:0000313" key="2">
    <source>
        <dbReference type="Proteomes" id="UP000606720"/>
    </source>
</evidence>
<dbReference type="InterPro" id="IPR003772">
    <property type="entry name" value="YceD"/>
</dbReference>
<dbReference type="Pfam" id="PF02620">
    <property type="entry name" value="YceD"/>
    <property type="match status" value="1"/>
</dbReference>
<dbReference type="PANTHER" id="PTHR34374">
    <property type="entry name" value="LARGE RIBOSOMAL RNA SUBUNIT ACCUMULATION PROTEIN YCED HOMOLOG 1, CHLOROPLASTIC"/>
    <property type="match status" value="1"/>
</dbReference>
<name>A0A923LP64_9FIRM</name>
<sequence>MKVDITDILSIENKIVEQQVLSDLAVFKSKLGEFSITKKAPFVLHLENQDNKRVLIQGETDVTIAIPCDRCLEEVSVQIHLVIDRRYPLGNPSAEEDEDAEDTDYMTGSNLDVDRLIYDEILVNWPMKVLCREDCKGICRKCGTNLNYKPCSCDRTEPDPRMAAIQDVFNQFKEV</sequence>
<dbReference type="AlphaFoldDB" id="A0A923LP64"/>
<accession>A0A923LP64</accession>